<dbReference type="Proteomes" id="UP000186817">
    <property type="component" value="Unassembled WGS sequence"/>
</dbReference>
<accession>A0A1Q9DEQ7</accession>
<feature type="compositionally biased region" description="Low complexity" evidence="2">
    <location>
        <begin position="20"/>
        <end position="30"/>
    </location>
</feature>
<dbReference type="PROSITE" id="PS50103">
    <property type="entry name" value="ZF_C3H1"/>
    <property type="match status" value="1"/>
</dbReference>
<feature type="transmembrane region" description="Helical" evidence="3">
    <location>
        <begin position="341"/>
        <end position="362"/>
    </location>
</feature>
<feature type="region of interest" description="Disordered" evidence="2">
    <location>
        <begin position="592"/>
        <end position="634"/>
    </location>
</feature>
<dbReference type="OrthoDB" id="348671at2759"/>
<feature type="transmembrane region" description="Helical" evidence="3">
    <location>
        <begin position="303"/>
        <end position="321"/>
    </location>
</feature>
<keyword evidence="1" id="KW-0863">Zinc-finger</keyword>
<keyword evidence="1" id="KW-0479">Metal-binding</keyword>
<gene>
    <name evidence="5" type="ORF">AK812_SmicGene24427</name>
</gene>
<protein>
    <recommendedName>
        <fullName evidence="4">C3H1-type domain-containing protein</fullName>
    </recommendedName>
</protein>
<proteinExistence type="predicted"/>
<organism evidence="5 6">
    <name type="scientific">Symbiodinium microadriaticum</name>
    <name type="common">Dinoflagellate</name>
    <name type="synonym">Zooxanthella microadriatica</name>
    <dbReference type="NCBI Taxonomy" id="2951"/>
    <lineage>
        <taxon>Eukaryota</taxon>
        <taxon>Sar</taxon>
        <taxon>Alveolata</taxon>
        <taxon>Dinophyceae</taxon>
        <taxon>Suessiales</taxon>
        <taxon>Symbiodiniaceae</taxon>
        <taxon>Symbiodinium</taxon>
    </lineage>
</organism>
<feature type="domain" description="C3H1-type" evidence="4">
    <location>
        <begin position="139"/>
        <end position="163"/>
    </location>
</feature>
<keyword evidence="1" id="KW-0862">Zinc</keyword>
<feature type="zinc finger region" description="C3H1-type" evidence="1">
    <location>
        <begin position="139"/>
        <end position="163"/>
    </location>
</feature>
<evidence type="ECO:0000313" key="5">
    <source>
        <dbReference type="EMBL" id="OLP93637.1"/>
    </source>
</evidence>
<keyword evidence="6" id="KW-1185">Reference proteome</keyword>
<feature type="compositionally biased region" description="Low complexity" evidence="2">
    <location>
        <begin position="1"/>
        <end position="12"/>
    </location>
</feature>
<evidence type="ECO:0000256" key="2">
    <source>
        <dbReference type="SAM" id="MobiDB-lite"/>
    </source>
</evidence>
<keyword evidence="3" id="KW-0812">Transmembrane</keyword>
<name>A0A1Q9DEQ7_SYMMI</name>
<evidence type="ECO:0000256" key="1">
    <source>
        <dbReference type="PROSITE-ProRule" id="PRU00723"/>
    </source>
</evidence>
<sequence>MSSFVESFFSRSRGSRDLTSQGGASSSSSAPQKPDEEMASAAQQAAMEVPLPTPLTDWADESDDYDEQLQEDVFLGKVDLTSQLEIKNTFYNLPVMSSMTSEDDTDNPWQSAPTVMCVTAWRTKWPNMEAAHNRGECKPCAYFLYKPDGCRNSDDCPYCHLCRKGEIKRRKRKKIKELKVCDHIQQNRLYDFANQLLYDHFASEVDGVKFLDRNALWLDVVLKLFFFATVWQAAMDALILVQEGSNRVAREALMLGPDRYEELYFYFTTLGKDVFFPGLVQGGAMDTSQLEALVSKDLTMRGLSMLALLIRMFITTGGMYLNLKSLPPRHPQEPLNQMRYYMAYFELIALGWFWSVLVYRLMMWTQTPNLSYMGLILANAAEDIASWSSMQLLRNISLSRLSQRVTRVTKECKLFFNPKMQYVMAPFEALGYIAAGAFGIVVLAIKTTQIEFVSKTLANDYSLQQWFRLISFAMSMVSIFNLDEESRFAVQRFLLHPFENICTGSQMPSPVFLAWEQKLAAEISAKKGFWAGFVFMATLKAEDYQKLLLPRMDEEAPPKLLHDLLTTNLLSKERGRQALELGMRKADVEELQKWAASETSPATHFASRPPDHIPLAAAASSGGDSKACEEDSDG</sequence>
<feature type="region of interest" description="Disordered" evidence="2">
    <location>
        <begin position="1"/>
        <end position="48"/>
    </location>
</feature>
<dbReference type="GO" id="GO:0008270">
    <property type="term" value="F:zinc ion binding"/>
    <property type="evidence" value="ECO:0007669"/>
    <property type="project" value="UniProtKB-KW"/>
</dbReference>
<comment type="caution">
    <text evidence="5">The sequence shown here is derived from an EMBL/GenBank/DDBJ whole genome shotgun (WGS) entry which is preliminary data.</text>
</comment>
<evidence type="ECO:0000256" key="3">
    <source>
        <dbReference type="SAM" id="Phobius"/>
    </source>
</evidence>
<dbReference type="AlphaFoldDB" id="A0A1Q9DEQ7"/>
<keyword evidence="3" id="KW-1133">Transmembrane helix</keyword>
<evidence type="ECO:0000313" key="6">
    <source>
        <dbReference type="Proteomes" id="UP000186817"/>
    </source>
</evidence>
<feature type="transmembrane region" description="Helical" evidence="3">
    <location>
        <begin position="423"/>
        <end position="445"/>
    </location>
</feature>
<evidence type="ECO:0000259" key="4">
    <source>
        <dbReference type="PROSITE" id="PS50103"/>
    </source>
</evidence>
<keyword evidence="3" id="KW-0472">Membrane</keyword>
<dbReference type="InterPro" id="IPR000571">
    <property type="entry name" value="Znf_CCCH"/>
</dbReference>
<feature type="compositionally biased region" description="Low complexity" evidence="2">
    <location>
        <begin position="39"/>
        <end position="48"/>
    </location>
</feature>
<dbReference type="EMBL" id="LSRX01000574">
    <property type="protein sequence ID" value="OLP93637.1"/>
    <property type="molecule type" value="Genomic_DNA"/>
</dbReference>
<reference evidence="5 6" key="1">
    <citation type="submission" date="2016-02" db="EMBL/GenBank/DDBJ databases">
        <title>Genome analysis of coral dinoflagellate symbionts highlights evolutionary adaptations to a symbiotic lifestyle.</title>
        <authorList>
            <person name="Aranda M."/>
            <person name="Li Y."/>
            <person name="Liew Y.J."/>
            <person name="Baumgarten S."/>
            <person name="Simakov O."/>
            <person name="Wilson M."/>
            <person name="Piel J."/>
            <person name="Ashoor H."/>
            <person name="Bougouffa S."/>
            <person name="Bajic V.B."/>
            <person name="Ryu T."/>
            <person name="Ravasi T."/>
            <person name="Bayer T."/>
            <person name="Micklem G."/>
            <person name="Kim H."/>
            <person name="Bhak J."/>
            <person name="Lajeunesse T.C."/>
            <person name="Voolstra C.R."/>
        </authorList>
    </citation>
    <scope>NUCLEOTIDE SEQUENCE [LARGE SCALE GENOMIC DNA]</scope>
    <source>
        <strain evidence="5 6">CCMP2467</strain>
    </source>
</reference>